<dbReference type="InterPro" id="IPR002701">
    <property type="entry name" value="CM_II_prokaryot"/>
</dbReference>
<protein>
    <recommendedName>
        <fullName evidence="1">chorismate mutase</fullName>
        <ecNumber evidence="1">5.4.99.5</ecNumber>
    </recommendedName>
</protein>
<dbReference type="InterPro" id="IPR036979">
    <property type="entry name" value="CM_dom_sf"/>
</dbReference>
<keyword evidence="2" id="KW-0413">Isomerase</keyword>
<comment type="caution">
    <text evidence="4">The sequence shown here is derived from an EMBL/GenBank/DDBJ whole genome shotgun (WGS) entry which is preliminary data.</text>
</comment>
<keyword evidence="4" id="KW-0456">Lyase</keyword>
<dbReference type="Proteomes" id="UP000523821">
    <property type="component" value="Unassembled WGS sequence"/>
</dbReference>
<dbReference type="PANTHER" id="PTHR38041:SF1">
    <property type="entry name" value="CHORISMATE MUTASE"/>
    <property type="match status" value="1"/>
</dbReference>
<proteinExistence type="predicted"/>
<dbReference type="GO" id="GO:0016829">
    <property type="term" value="F:lyase activity"/>
    <property type="evidence" value="ECO:0007669"/>
    <property type="project" value="UniProtKB-KW"/>
</dbReference>
<keyword evidence="5" id="KW-1185">Reference proteome</keyword>
<sequence length="102" mass="11529">MLAPADCRTKDDVRAEIDRIDRQIVPLLAERFGYIKRMAELKQSPEEARVPARVEAVLDHVAELAEEAGFAPDLARLLWARMIEWNEAYEADIIRARLAGAA</sequence>
<dbReference type="GO" id="GO:0004106">
    <property type="term" value="F:chorismate mutase activity"/>
    <property type="evidence" value="ECO:0007669"/>
    <property type="project" value="UniProtKB-EC"/>
</dbReference>
<evidence type="ECO:0000256" key="2">
    <source>
        <dbReference type="ARBA" id="ARBA00023235"/>
    </source>
</evidence>
<dbReference type="InterPro" id="IPR036263">
    <property type="entry name" value="Chorismate_II_sf"/>
</dbReference>
<accession>A0A7W9CSW9</accession>
<name>A0A7W9CSW9_9HYPH</name>
<evidence type="ECO:0000259" key="3">
    <source>
        <dbReference type="PROSITE" id="PS51168"/>
    </source>
</evidence>
<feature type="domain" description="Chorismate mutase" evidence="3">
    <location>
        <begin position="4"/>
        <end position="94"/>
    </location>
</feature>
<dbReference type="Pfam" id="PF01817">
    <property type="entry name" value="CM_2"/>
    <property type="match status" value="1"/>
</dbReference>
<gene>
    <name evidence="4" type="ORF">GGQ63_000323</name>
</gene>
<dbReference type="RefSeq" id="WP_183851848.1">
    <property type="nucleotide sequence ID" value="NZ_JACHOO010000001.1"/>
</dbReference>
<reference evidence="4 5" key="1">
    <citation type="submission" date="2020-08" db="EMBL/GenBank/DDBJ databases">
        <title>Genomic Encyclopedia of Type Strains, Phase IV (KMG-IV): sequencing the most valuable type-strain genomes for metagenomic binning, comparative biology and taxonomic classification.</title>
        <authorList>
            <person name="Goeker M."/>
        </authorList>
    </citation>
    <scope>NUCLEOTIDE SEQUENCE [LARGE SCALE GENOMIC DNA]</scope>
    <source>
        <strain evidence="4 5">DSM 16268</strain>
    </source>
</reference>
<dbReference type="GO" id="GO:0009697">
    <property type="term" value="P:salicylic acid biosynthetic process"/>
    <property type="evidence" value="ECO:0007669"/>
    <property type="project" value="TreeGrafter"/>
</dbReference>
<evidence type="ECO:0000256" key="1">
    <source>
        <dbReference type="ARBA" id="ARBA00012404"/>
    </source>
</evidence>
<dbReference type="SMART" id="SM00830">
    <property type="entry name" value="CM_2"/>
    <property type="match status" value="1"/>
</dbReference>
<dbReference type="Gene3D" id="1.20.59.10">
    <property type="entry name" value="Chorismate mutase"/>
    <property type="match status" value="1"/>
</dbReference>
<dbReference type="PROSITE" id="PS51168">
    <property type="entry name" value="CHORISMATE_MUT_2"/>
    <property type="match status" value="1"/>
</dbReference>
<organism evidence="4 5">
    <name type="scientific">Prosthecomicrobium pneumaticum</name>
    <dbReference type="NCBI Taxonomy" id="81895"/>
    <lineage>
        <taxon>Bacteria</taxon>
        <taxon>Pseudomonadati</taxon>
        <taxon>Pseudomonadota</taxon>
        <taxon>Alphaproteobacteria</taxon>
        <taxon>Hyphomicrobiales</taxon>
        <taxon>Kaistiaceae</taxon>
        <taxon>Prosthecomicrobium</taxon>
    </lineage>
</organism>
<dbReference type="GO" id="GO:0046417">
    <property type="term" value="P:chorismate metabolic process"/>
    <property type="evidence" value="ECO:0007669"/>
    <property type="project" value="InterPro"/>
</dbReference>
<dbReference type="InterPro" id="IPR051331">
    <property type="entry name" value="Chorismate_mutase-related"/>
</dbReference>
<dbReference type="SUPFAM" id="SSF48600">
    <property type="entry name" value="Chorismate mutase II"/>
    <property type="match status" value="1"/>
</dbReference>
<dbReference type="EC" id="5.4.99.5" evidence="1"/>
<keyword evidence="4" id="KW-0670">Pyruvate</keyword>
<dbReference type="PANTHER" id="PTHR38041">
    <property type="entry name" value="CHORISMATE MUTASE"/>
    <property type="match status" value="1"/>
</dbReference>
<evidence type="ECO:0000313" key="4">
    <source>
        <dbReference type="EMBL" id="MBB5751280.1"/>
    </source>
</evidence>
<dbReference type="EMBL" id="JACHOO010000001">
    <property type="protein sequence ID" value="MBB5751280.1"/>
    <property type="molecule type" value="Genomic_DNA"/>
</dbReference>
<evidence type="ECO:0000313" key="5">
    <source>
        <dbReference type="Proteomes" id="UP000523821"/>
    </source>
</evidence>
<dbReference type="AlphaFoldDB" id="A0A7W9CSW9"/>